<dbReference type="RefSeq" id="WP_115935831.1">
    <property type="nucleotide sequence ID" value="NZ_QRDW01000002.1"/>
</dbReference>
<dbReference type="Proteomes" id="UP000256845">
    <property type="component" value="Unassembled WGS sequence"/>
</dbReference>
<dbReference type="PROSITE" id="PS51257">
    <property type="entry name" value="PROKAR_LIPOPROTEIN"/>
    <property type="match status" value="1"/>
</dbReference>
<organism evidence="1 2">
    <name type="scientific">Aestuariispira insulae</name>
    <dbReference type="NCBI Taxonomy" id="1461337"/>
    <lineage>
        <taxon>Bacteria</taxon>
        <taxon>Pseudomonadati</taxon>
        <taxon>Pseudomonadota</taxon>
        <taxon>Alphaproteobacteria</taxon>
        <taxon>Rhodospirillales</taxon>
        <taxon>Kiloniellaceae</taxon>
        <taxon>Aestuariispira</taxon>
    </lineage>
</organism>
<evidence type="ECO:0000313" key="2">
    <source>
        <dbReference type="Proteomes" id="UP000256845"/>
    </source>
</evidence>
<gene>
    <name evidence="1" type="ORF">DFP90_102301</name>
</gene>
<sequence length="124" mass="13432">MKLKQTFLLLPLVLAAGCVSSPQQDYGDVGASAFNKVVGNWIGHSHDKLLVAWGVPRDEALLSDGKKLLQYEGQADLPVGKDRYQRMTCEVSVMLGKDGMVSAVRGKGSGCVDQSPMMQHFPKP</sequence>
<reference evidence="1 2" key="1">
    <citation type="submission" date="2018-07" db="EMBL/GenBank/DDBJ databases">
        <title>Genomic Encyclopedia of Type Strains, Phase III (KMG-III): the genomes of soil and plant-associated and newly described type strains.</title>
        <authorList>
            <person name="Whitman W."/>
        </authorList>
    </citation>
    <scope>NUCLEOTIDE SEQUENCE [LARGE SCALE GENOMIC DNA]</scope>
    <source>
        <strain evidence="1 2">CECT 8488</strain>
    </source>
</reference>
<accession>A0A3D9HS09</accession>
<evidence type="ECO:0008006" key="3">
    <source>
        <dbReference type="Google" id="ProtNLM"/>
    </source>
</evidence>
<dbReference type="AlphaFoldDB" id="A0A3D9HS09"/>
<proteinExistence type="predicted"/>
<dbReference type="OrthoDB" id="8638151at2"/>
<comment type="caution">
    <text evidence="1">The sequence shown here is derived from an EMBL/GenBank/DDBJ whole genome shotgun (WGS) entry which is preliminary data.</text>
</comment>
<dbReference type="EMBL" id="QRDW01000002">
    <property type="protein sequence ID" value="RED52282.1"/>
    <property type="molecule type" value="Genomic_DNA"/>
</dbReference>
<name>A0A3D9HS09_9PROT</name>
<keyword evidence="2" id="KW-1185">Reference proteome</keyword>
<protein>
    <recommendedName>
        <fullName evidence="3">Lipoprotein</fullName>
    </recommendedName>
</protein>
<evidence type="ECO:0000313" key="1">
    <source>
        <dbReference type="EMBL" id="RED52282.1"/>
    </source>
</evidence>